<dbReference type="EMBL" id="JAVRJZ010000003">
    <property type="protein sequence ID" value="KAK2724396.1"/>
    <property type="molecule type" value="Genomic_DNA"/>
</dbReference>
<proteinExistence type="predicted"/>
<comment type="subcellular location">
    <subcellularLocation>
        <location evidence="1">Cytoplasm</location>
    </subcellularLocation>
</comment>
<keyword evidence="2" id="KW-0963">Cytoplasm</keyword>
<dbReference type="Pfam" id="PF00621">
    <property type="entry name" value="RhoGEF"/>
    <property type="match status" value="1"/>
</dbReference>
<protein>
    <recommendedName>
        <fullName evidence="3">DH domain-containing protein</fullName>
    </recommendedName>
</protein>
<evidence type="ECO:0000256" key="2">
    <source>
        <dbReference type="ARBA" id="ARBA00022490"/>
    </source>
</evidence>
<evidence type="ECO:0000259" key="3">
    <source>
        <dbReference type="PROSITE" id="PS50010"/>
    </source>
</evidence>
<dbReference type="InterPro" id="IPR035899">
    <property type="entry name" value="DBL_dom_sf"/>
</dbReference>
<sequence length="523" mass="59604">MKSRNGSLMNVQVPGPFVSRVLVSWDDGPPLHFEGMADNSNEGKFITKIKVQSDEGMGHNVKFHHESEYDINRTLCTIDAANYITSFSVNKDESCISLNYADVDEVPCDSLEQNIYSEVRTESEENLKDCHIIQKGYDQIDIKSAESFHKKVFRLSTALERHDSGLGSELHTPLKRLGFRQKQQDWCWDCDAPIHTTNKDSRNGLCDACVKRRGQRREAVGELLESELRYSRDLRLVQEEFHRPMLAAGLLDQCQTLVLFNNISDLYRHSISLVTGLRQAIGRAAANGDVDLMTVCIGRLILEHAAMLPAFRHYCSYAGEAFKLLAQIESQIGPVQTFLKTSERDNPLLRRMGLHAFLMVPIQRVTKYPLLLQRIVDATPSWHTEARKWLEAAKALLQHHLQAIDDTSFKGFQYYLKSWIKLEAGMNLSTPFHKKAKATLKTFKRLATKMVEGLKFLPYEYDLGRLKLASISYRPGFSRVSQMLSKARNRLDIVKRGDLRLSLTSIEPNIKTLVEKHQPQGSH</sequence>
<dbReference type="InterPro" id="IPR051480">
    <property type="entry name" value="Endocytic_GEF_Adapter"/>
</dbReference>
<dbReference type="SUPFAM" id="SSF48065">
    <property type="entry name" value="DBL homology domain (DH-domain)"/>
    <property type="match status" value="1"/>
</dbReference>
<dbReference type="PROSITE" id="PS50010">
    <property type="entry name" value="DH_2"/>
    <property type="match status" value="1"/>
</dbReference>
<accession>A0AA88II60</accession>
<dbReference type="GO" id="GO:0005085">
    <property type="term" value="F:guanyl-nucleotide exchange factor activity"/>
    <property type="evidence" value="ECO:0007669"/>
    <property type="project" value="InterPro"/>
</dbReference>
<comment type="caution">
    <text evidence="4">The sequence shown here is derived from an EMBL/GenBank/DDBJ whole genome shotgun (WGS) entry which is preliminary data.</text>
</comment>
<reference evidence="4" key="1">
    <citation type="submission" date="2023-07" db="EMBL/GenBank/DDBJ databases">
        <title>Chromosome-level genome assembly of Artemia franciscana.</title>
        <authorList>
            <person name="Jo E."/>
        </authorList>
    </citation>
    <scope>NUCLEOTIDE SEQUENCE</scope>
    <source>
        <tissue evidence="4">Whole body</tissue>
    </source>
</reference>
<dbReference type="SMART" id="SM00325">
    <property type="entry name" value="RhoGEF"/>
    <property type="match status" value="1"/>
</dbReference>
<gene>
    <name evidence="4" type="ORF">QYM36_001048</name>
</gene>
<dbReference type="PANTHER" id="PTHR46006:SF5">
    <property type="entry name" value="DH DOMAIN-CONTAINING PROTEIN"/>
    <property type="match status" value="1"/>
</dbReference>
<organism evidence="4 5">
    <name type="scientific">Artemia franciscana</name>
    <name type="common">Brine shrimp</name>
    <name type="synonym">Artemia sanfranciscana</name>
    <dbReference type="NCBI Taxonomy" id="6661"/>
    <lineage>
        <taxon>Eukaryota</taxon>
        <taxon>Metazoa</taxon>
        <taxon>Ecdysozoa</taxon>
        <taxon>Arthropoda</taxon>
        <taxon>Crustacea</taxon>
        <taxon>Branchiopoda</taxon>
        <taxon>Anostraca</taxon>
        <taxon>Artemiidae</taxon>
        <taxon>Artemia</taxon>
    </lineage>
</organism>
<name>A0AA88II60_ARTSF</name>
<evidence type="ECO:0000313" key="5">
    <source>
        <dbReference type="Proteomes" id="UP001187531"/>
    </source>
</evidence>
<dbReference type="GO" id="GO:0005737">
    <property type="term" value="C:cytoplasm"/>
    <property type="evidence" value="ECO:0007669"/>
    <property type="project" value="UniProtKB-SubCell"/>
</dbReference>
<dbReference type="Proteomes" id="UP001187531">
    <property type="component" value="Unassembled WGS sequence"/>
</dbReference>
<dbReference type="CDD" id="cd00160">
    <property type="entry name" value="RhoGEF"/>
    <property type="match status" value="1"/>
</dbReference>
<dbReference type="PANTHER" id="PTHR46006">
    <property type="entry name" value="RHO GUANINE NUCLEOTIDE EXCHANGE FACTOR AT 64C, ISOFORM A"/>
    <property type="match status" value="1"/>
</dbReference>
<keyword evidence="5" id="KW-1185">Reference proteome</keyword>
<feature type="domain" description="DH" evidence="3">
    <location>
        <begin position="215"/>
        <end position="407"/>
    </location>
</feature>
<dbReference type="AlphaFoldDB" id="A0AA88II60"/>
<evidence type="ECO:0000313" key="4">
    <source>
        <dbReference type="EMBL" id="KAK2724396.1"/>
    </source>
</evidence>
<dbReference type="InterPro" id="IPR000219">
    <property type="entry name" value="DH_dom"/>
</dbReference>
<dbReference type="Gene3D" id="1.20.900.10">
    <property type="entry name" value="Dbl homology (DH) domain"/>
    <property type="match status" value="1"/>
</dbReference>
<evidence type="ECO:0000256" key="1">
    <source>
        <dbReference type="ARBA" id="ARBA00004496"/>
    </source>
</evidence>
<dbReference type="GO" id="GO:0035025">
    <property type="term" value="P:positive regulation of Rho protein signal transduction"/>
    <property type="evidence" value="ECO:0007669"/>
    <property type="project" value="TreeGrafter"/>
</dbReference>